<dbReference type="Proteomes" id="UP001294444">
    <property type="component" value="Unassembled WGS sequence"/>
</dbReference>
<reference evidence="1" key="1">
    <citation type="submission" date="2023-10" db="EMBL/GenBank/DDBJ databases">
        <authorList>
            <person name="Guldener U."/>
        </authorList>
    </citation>
    <scope>NUCLEOTIDE SEQUENCE</scope>
    <source>
        <strain evidence="1">Mp4</strain>
    </source>
</reference>
<dbReference type="EMBL" id="OAPG01000003">
    <property type="protein sequence ID" value="SNX82854.1"/>
    <property type="molecule type" value="Genomic_DNA"/>
</dbReference>
<evidence type="ECO:0000313" key="2">
    <source>
        <dbReference type="Proteomes" id="UP001294444"/>
    </source>
</evidence>
<accession>A0AAJ4XHU0</accession>
<comment type="caution">
    <text evidence="1">The sequence shown here is derived from an EMBL/GenBank/DDBJ whole genome shotgun (WGS) entry which is preliminary data.</text>
</comment>
<evidence type="ECO:0000313" key="1">
    <source>
        <dbReference type="EMBL" id="SNX82854.1"/>
    </source>
</evidence>
<protein>
    <recommendedName>
        <fullName evidence="3">N-acetyltransferase domain-containing protein</fullName>
    </recommendedName>
</protein>
<dbReference type="Gene3D" id="3.40.630.30">
    <property type="match status" value="1"/>
</dbReference>
<name>A0AAJ4XHU0_9BASI</name>
<organism evidence="1 2">
    <name type="scientific">Melanopsichium pennsylvanicum</name>
    <dbReference type="NCBI Taxonomy" id="63383"/>
    <lineage>
        <taxon>Eukaryota</taxon>
        <taxon>Fungi</taxon>
        <taxon>Dikarya</taxon>
        <taxon>Basidiomycota</taxon>
        <taxon>Ustilaginomycotina</taxon>
        <taxon>Ustilaginomycetes</taxon>
        <taxon>Ustilaginales</taxon>
        <taxon>Ustilaginaceae</taxon>
        <taxon>Melanopsichium</taxon>
    </lineage>
</organism>
<dbReference type="InterPro" id="IPR016181">
    <property type="entry name" value="Acyl_CoA_acyltransferase"/>
</dbReference>
<dbReference type="SUPFAM" id="SSF55729">
    <property type="entry name" value="Acyl-CoA N-acyltransferases (Nat)"/>
    <property type="match status" value="1"/>
</dbReference>
<evidence type="ECO:0008006" key="3">
    <source>
        <dbReference type="Google" id="ProtNLM"/>
    </source>
</evidence>
<sequence length="232" mass="25980">MITYTLNGKVRFRTAQPASIPLAPLSVADPEESDLDFILHAFDSALPYLASIGSQAQWGTQPFSEKQKVREAFENYLEQSWAINSSSSSSACMNNKASWQHLTLYEIQKEGGQWTRVAAQGVSTSFPSYVPQSLAGKETRERSNYIYLNYLIADRRTGQQAKGAGDRLVAFAQEEARGKGKTIFFGDCWRGNGDGLMRYYRKLGFEPVGPFDVENKHGPGLHWTGYLFQQTL</sequence>
<gene>
    <name evidence="1" type="ORF">MEPE_01560</name>
</gene>
<keyword evidence="2" id="KW-1185">Reference proteome</keyword>
<proteinExistence type="predicted"/>
<dbReference type="AlphaFoldDB" id="A0AAJ4XHU0"/>